<name>A0A4Z2IZ27_9TELE</name>
<accession>A0A4Z2IZ27</accession>
<evidence type="ECO:0000313" key="3">
    <source>
        <dbReference type="Proteomes" id="UP000314294"/>
    </source>
</evidence>
<organism evidence="2 3">
    <name type="scientific">Liparis tanakae</name>
    <name type="common">Tanaka's snailfish</name>
    <dbReference type="NCBI Taxonomy" id="230148"/>
    <lineage>
        <taxon>Eukaryota</taxon>
        <taxon>Metazoa</taxon>
        <taxon>Chordata</taxon>
        <taxon>Craniata</taxon>
        <taxon>Vertebrata</taxon>
        <taxon>Euteleostomi</taxon>
        <taxon>Actinopterygii</taxon>
        <taxon>Neopterygii</taxon>
        <taxon>Teleostei</taxon>
        <taxon>Neoteleostei</taxon>
        <taxon>Acanthomorphata</taxon>
        <taxon>Eupercaria</taxon>
        <taxon>Perciformes</taxon>
        <taxon>Cottioidei</taxon>
        <taxon>Cottales</taxon>
        <taxon>Liparidae</taxon>
        <taxon>Liparis</taxon>
    </lineage>
</organism>
<dbReference type="EMBL" id="SRLO01000035">
    <property type="protein sequence ID" value="TNN83007.1"/>
    <property type="molecule type" value="Genomic_DNA"/>
</dbReference>
<proteinExistence type="predicted"/>
<dbReference type="AlphaFoldDB" id="A0A4Z2IZ27"/>
<evidence type="ECO:0000256" key="1">
    <source>
        <dbReference type="SAM" id="MobiDB-lite"/>
    </source>
</evidence>
<keyword evidence="3" id="KW-1185">Reference proteome</keyword>
<feature type="region of interest" description="Disordered" evidence="1">
    <location>
        <begin position="57"/>
        <end position="80"/>
    </location>
</feature>
<sequence>MNWRKEKRAERVRHQRSIPRDNPITELILKTLQVPWAPKLSTLVRLEKTIEHRSPLISNTWSSNGTKGDEENLDLGFGARPDRSGRSCHLLLEMKAPPSTGRVDGAPEDSIEMSSAFQWETPQVTSPVQRRRHGRQ</sequence>
<dbReference type="Proteomes" id="UP000314294">
    <property type="component" value="Unassembled WGS sequence"/>
</dbReference>
<protein>
    <submittedName>
        <fullName evidence="2">Uncharacterized protein</fullName>
    </submittedName>
</protein>
<evidence type="ECO:0000313" key="2">
    <source>
        <dbReference type="EMBL" id="TNN83007.1"/>
    </source>
</evidence>
<feature type="compositionally biased region" description="Polar residues" evidence="1">
    <location>
        <begin position="112"/>
        <end position="128"/>
    </location>
</feature>
<comment type="caution">
    <text evidence="2">The sequence shown here is derived from an EMBL/GenBank/DDBJ whole genome shotgun (WGS) entry which is preliminary data.</text>
</comment>
<reference evidence="2 3" key="1">
    <citation type="submission" date="2019-03" db="EMBL/GenBank/DDBJ databases">
        <title>First draft genome of Liparis tanakae, snailfish: a comprehensive survey of snailfish specific genes.</title>
        <authorList>
            <person name="Kim W."/>
            <person name="Song I."/>
            <person name="Jeong J.-H."/>
            <person name="Kim D."/>
            <person name="Kim S."/>
            <person name="Ryu S."/>
            <person name="Song J.Y."/>
            <person name="Lee S.K."/>
        </authorList>
    </citation>
    <scope>NUCLEOTIDE SEQUENCE [LARGE SCALE GENOMIC DNA]</scope>
    <source>
        <tissue evidence="2">Muscle</tissue>
    </source>
</reference>
<gene>
    <name evidence="2" type="ORF">EYF80_006614</name>
</gene>
<feature type="region of interest" description="Disordered" evidence="1">
    <location>
        <begin position="94"/>
        <end position="136"/>
    </location>
</feature>
<feature type="compositionally biased region" description="Polar residues" evidence="1">
    <location>
        <begin position="57"/>
        <end position="66"/>
    </location>
</feature>